<dbReference type="PANTHER" id="PTHR37954">
    <property type="entry name" value="BLL4979 PROTEIN"/>
    <property type="match status" value="1"/>
</dbReference>
<dbReference type="OrthoDB" id="9777728at2"/>
<dbReference type="InterPro" id="IPR003748">
    <property type="entry name" value="DUF169"/>
</dbReference>
<dbReference type="EMBL" id="AP021875">
    <property type="protein sequence ID" value="BBO73805.1"/>
    <property type="molecule type" value="Genomic_DNA"/>
</dbReference>
<evidence type="ECO:0000313" key="1">
    <source>
        <dbReference type="EMBL" id="BBO73805.1"/>
    </source>
</evidence>
<dbReference type="Pfam" id="PF02596">
    <property type="entry name" value="DUF169"/>
    <property type="match status" value="1"/>
</dbReference>
<accession>A0A5K7YZF4</accession>
<dbReference type="KEGG" id="dwd:DSCW_12220"/>
<protein>
    <recommendedName>
        <fullName evidence="3">DUF169 domain-containing protein</fullName>
    </recommendedName>
</protein>
<evidence type="ECO:0000313" key="2">
    <source>
        <dbReference type="Proteomes" id="UP000427769"/>
    </source>
</evidence>
<sequence>MDNQEKASLLLDALLQMKRKPVGIKFLLDAESYETSPLTPTSRMASYCTFVKQACKGRVVKLTLDNLSCMGGAMALGFVKPRSSVVSGQRRYANGSYKDLCISRNISRNMLYCQQELYGVAVAPLESYREPPDIVILVTNAVDAMRVLQGNAYHNGNDTRPRLVGMQAICHECTSYPFETNTINLSMMCPGTRMLANWDDDELGIGIPFNKLDTLIDGIRSTVNPFERNRAKARIEERLARSNLQDVLTIVYDKNYDDGAYTGISKQK</sequence>
<name>A0A5K7YZF4_9BACT</name>
<evidence type="ECO:0008006" key="3">
    <source>
        <dbReference type="Google" id="ProtNLM"/>
    </source>
</evidence>
<dbReference type="Proteomes" id="UP000427769">
    <property type="component" value="Chromosome"/>
</dbReference>
<dbReference type="AlphaFoldDB" id="A0A5K7YZF4"/>
<proteinExistence type="predicted"/>
<dbReference type="PANTHER" id="PTHR37954:SF3">
    <property type="entry name" value="DUF169 DOMAIN-CONTAINING PROTEIN"/>
    <property type="match status" value="1"/>
</dbReference>
<keyword evidence="2" id="KW-1185">Reference proteome</keyword>
<organism evidence="1 2">
    <name type="scientific">Desulfosarcina widdelii</name>
    <dbReference type="NCBI Taxonomy" id="947919"/>
    <lineage>
        <taxon>Bacteria</taxon>
        <taxon>Pseudomonadati</taxon>
        <taxon>Thermodesulfobacteriota</taxon>
        <taxon>Desulfobacteria</taxon>
        <taxon>Desulfobacterales</taxon>
        <taxon>Desulfosarcinaceae</taxon>
        <taxon>Desulfosarcina</taxon>
    </lineage>
</organism>
<dbReference type="RefSeq" id="WP_155302880.1">
    <property type="nucleotide sequence ID" value="NZ_AP021875.1"/>
</dbReference>
<reference evidence="1 2" key="1">
    <citation type="submission" date="2019-11" db="EMBL/GenBank/DDBJ databases">
        <title>Comparative genomics of hydrocarbon-degrading Desulfosarcina strains.</title>
        <authorList>
            <person name="Watanabe M."/>
            <person name="Kojima H."/>
            <person name="Fukui M."/>
        </authorList>
    </citation>
    <scope>NUCLEOTIDE SEQUENCE [LARGE SCALE GENOMIC DNA]</scope>
    <source>
        <strain evidence="1 2">PP31</strain>
    </source>
</reference>
<gene>
    <name evidence="1" type="ORF">DSCW_12220</name>
</gene>